<sequence length="663" mass="73522">MAEVPAASSSRYQTPPSDPAKTNTILSAIATPFGKILAADAAFQPGGTLEDKRKAILRAVGDIPIVTSEFFFDSVLSWSIFQARPELLDEVEQELINNQHLANGSWVEYPVDPNYMQGTEDIVFAGLSRIMDAISVATRTVLERYNGTEGTGDYDATTAGLRFLNTPHANPKGERLNATRPDGSGVLTEADWLASKILDFFHLNSWFVMGVPSEFKKKRKLDTILDNMKKVFWSVTHIFANDPARRFTYAFTAEDASMIMWFMSRSQIMASERFNFRSSPKQLIRLVAALALASPEQLGFDPTVSQCRDAAGIVQYKIEVDGKYYSTIGTVSDYLADDLRGRGTRVLLVHPEGDPTTVLTLKDTWMMADSVPEGELLHLIHKLLENEPSDAGRHPSQFFLSVERDGFVLLADGTPDTTEKIMGGKMIPLDSPHIAVEKSNGKAKSKHQSGVASASLSIRQSGTGTVRGSSKGFPSLPPPIPAPIQTKRHDHRKHYRLVTNEVGQSIDELTSLCQILHALADIVKALKIFHGLGLVHRDLSPGNILVVDGIARLTDLEHTKVFRSDARAKEIQKALLLHSNKPKGDKNANYDFMAVEAQDGRYKFCPAFRCDPKTDDVVDLILFCATHKIKQQYHPQRISEHHLGHLLQSPKAPWRSCRFHTSP</sequence>
<dbReference type="PANTHER" id="PTHR38248">
    <property type="entry name" value="FUNK1 6"/>
    <property type="match status" value="1"/>
</dbReference>
<organism evidence="3 4">
    <name type="scientific">Favolaschia claudopus</name>
    <dbReference type="NCBI Taxonomy" id="2862362"/>
    <lineage>
        <taxon>Eukaryota</taxon>
        <taxon>Fungi</taxon>
        <taxon>Dikarya</taxon>
        <taxon>Basidiomycota</taxon>
        <taxon>Agaricomycotina</taxon>
        <taxon>Agaricomycetes</taxon>
        <taxon>Agaricomycetidae</taxon>
        <taxon>Agaricales</taxon>
        <taxon>Marasmiineae</taxon>
        <taxon>Mycenaceae</taxon>
        <taxon>Favolaschia</taxon>
    </lineage>
</organism>
<keyword evidence="4" id="KW-1185">Reference proteome</keyword>
<proteinExistence type="predicted"/>
<dbReference type="GO" id="GO:0004672">
    <property type="term" value="F:protein kinase activity"/>
    <property type="evidence" value="ECO:0007669"/>
    <property type="project" value="InterPro"/>
</dbReference>
<dbReference type="InterPro" id="IPR008266">
    <property type="entry name" value="Tyr_kinase_AS"/>
</dbReference>
<dbReference type="InterPro" id="IPR011009">
    <property type="entry name" value="Kinase-like_dom_sf"/>
</dbReference>
<feature type="domain" description="Fungal-type protein kinase" evidence="2">
    <location>
        <begin position="205"/>
        <end position="563"/>
    </location>
</feature>
<evidence type="ECO:0000259" key="2">
    <source>
        <dbReference type="Pfam" id="PF17667"/>
    </source>
</evidence>
<dbReference type="PANTHER" id="PTHR38248:SF2">
    <property type="entry name" value="FUNK1 11"/>
    <property type="match status" value="1"/>
</dbReference>
<dbReference type="Pfam" id="PF17667">
    <property type="entry name" value="Pkinase_fungal"/>
    <property type="match status" value="1"/>
</dbReference>
<evidence type="ECO:0000313" key="3">
    <source>
        <dbReference type="EMBL" id="KAK7042397.1"/>
    </source>
</evidence>
<name>A0AAW0CTB6_9AGAR</name>
<feature type="compositionally biased region" description="Polar residues" evidence="1">
    <location>
        <begin position="448"/>
        <end position="468"/>
    </location>
</feature>
<dbReference type="SUPFAM" id="SSF56112">
    <property type="entry name" value="Protein kinase-like (PK-like)"/>
    <property type="match status" value="1"/>
</dbReference>
<comment type="caution">
    <text evidence="3">The sequence shown here is derived from an EMBL/GenBank/DDBJ whole genome shotgun (WGS) entry which is preliminary data.</text>
</comment>
<dbReference type="Gene3D" id="1.10.510.10">
    <property type="entry name" value="Transferase(Phosphotransferase) domain 1"/>
    <property type="match status" value="1"/>
</dbReference>
<evidence type="ECO:0000313" key="4">
    <source>
        <dbReference type="Proteomes" id="UP001362999"/>
    </source>
</evidence>
<dbReference type="PROSITE" id="PS00109">
    <property type="entry name" value="PROTEIN_KINASE_TYR"/>
    <property type="match status" value="1"/>
</dbReference>
<accession>A0AAW0CTB6</accession>
<reference evidence="3 4" key="1">
    <citation type="journal article" date="2024" name="J Genomics">
        <title>Draft genome sequencing and assembly of Favolaschia claudopus CIRM-BRFM 2984 isolated from oak limbs.</title>
        <authorList>
            <person name="Navarro D."/>
            <person name="Drula E."/>
            <person name="Chaduli D."/>
            <person name="Cazenave R."/>
            <person name="Ahrendt S."/>
            <person name="Wang J."/>
            <person name="Lipzen A."/>
            <person name="Daum C."/>
            <person name="Barry K."/>
            <person name="Grigoriev I.V."/>
            <person name="Favel A."/>
            <person name="Rosso M.N."/>
            <person name="Martin F."/>
        </authorList>
    </citation>
    <scope>NUCLEOTIDE SEQUENCE [LARGE SCALE GENOMIC DNA]</scope>
    <source>
        <strain evidence="3 4">CIRM-BRFM 2984</strain>
    </source>
</reference>
<dbReference type="InterPro" id="IPR040976">
    <property type="entry name" value="Pkinase_fungal"/>
</dbReference>
<evidence type="ECO:0000256" key="1">
    <source>
        <dbReference type="SAM" id="MobiDB-lite"/>
    </source>
</evidence>
<gene>
    <name evidence="3" type="ORF">R3P38DRAFT_315343</name>
</gene>
<feature type="compositionally biased region" description="Polar residues" evidence="1">
    <location>
        <begin position="7"/>
        <end position="21"/>
    </location>
</feature>
<feature type="region of interest" description="Disordered" evidence="1">
    <location>
        <begin position="442"/>
        <end position="489"/>
    </location>
</feature>
<dbReference type="EMBL" id="JAWWNJ010000013">
    <property type="protein sequence ID" value="KAK7042397.1"/>
    <property type="molecule type" value="Genomic_DNA"/>
</dbReference>
<protein>
    <recommendedName>
        <fullName evidence="2">Fungal-type protein kinase domain-containing protein</fullName>
    </recommendedName>
</protein>
<dbReference type="AlphaFoldDB" id="A0AAW0CTB6"/>
<dbReference type="Proteomes" id="UP001362999">
    <property type="component" value="Unassembled WGS sequence"/>
</dbReference>
<feature type="region of interest" description="Disordered" evidence="1">
    <location>
        <begin position="1"/>
        <end position="21"/>
    </location>
</feature>